<dbReference type="HOGENOM" id="CLU_079569_0_1_11"/>
<dbReference type="GO" id="GO:0015171">
    <property type="term" value="F:amino acid transmembrane transporter activity"/>
    <property type="evidence" value="ECO:0007669"/>
    <property type="project" value="TreeGrafter"/>
</dbReference>
<keyword evidence="2" id="KW-1003">Cell membrane</keyword>
<evidence type="ECO:0000256" key="1">
    <source>
        <dbReference type="ARBA" id="ARBA00004651"/>
    </source>
</evidence>
<sequence>MSAAAFASLLAIWIPTIIAPGPDTVQILRLSMKSRRAGVLCALGISTAIAIWIAASLLGLSALVNAYPAVLRVLQIVGGCYLVYMGVQSIRSGLRQRGSVVTHAPGVDVSAGQAFRIGLWTNLSNPKAVLFFGAIFAQFIRPGMGAGWAFAIFATLVALAIVVFTAMALGVNAASRFLGRAAPYIDIVAGVVFLCVAVWMIYEGVTG</sequence>
<organism evidence="7 8">
    <name type="scientific">Corynebacterium doosanense CAU 212 = DSM 45436</name>
    <dbReference type="NCBI Taxonomy" id="558173"/>
    <lineage>
        <taxon>Bacteria</taxon>
        <taxon>Bacillati</taxon>
        <taxon>Actinomycetota</taxon>
        <taxon>Actinomycetes</taxon>
        <taxon>Mycobacteriales</taxon>
        <taxon>Corynebacteriaceae</taxon>
        <taxon>Corynebacterium</taxon>
    </lineage>
</organism>
<dbReference type="RefSeq" id="WP_018022088.1">
    <property type="nucleotide sequence ID" value="NZ_AQUX01000005.1"/>
</dbReference>
<dbReference type="OrthoDB" id="9784202at2"/>
<dbReference type="InterPro" id="IPR001123">
    <property type="entry name" value="LeuE-type"/>
</dbReference>
<keyword evidence="4 6" id="KW-1133">Transmembrane helix</keyword>
<proteinExistence type="predicted"/>
<feature type="transmembrane region" description="Helical" evidence="6">
    <location>
        <begin position="181"/>
        <end position="202"/>
    </location>
</feature>
<evidence type="ECO:0000313" key="7">
    <source>
        <dbReference type="EMBL" id="AIT61968.1"/>
    </source>
</evidence>
<keyword evidence="5 6" id="KW-0472">Membrane</keyword>
<dbReference type="PANTHER" id="PTHR30086">
    <property type="entry name" value="ARGININE EXPORTER PROTEIN ARGO"/>
    <property type="match status" value="1"/>
</dbReference>
<evidence type="ECO:0000256" key="6">
    <source>
        <dbReference type="SAM" id="Phobius"/>
    </source>
</evidence>
<evidence type="ECO:0000256" key="2">
    <source>
        <dbReference type="ARBA" id="ARBA00022475"/>
    </source>
</evidence>
<keyword evidence="3 6" id="KW-0812">Transmembrane</keyword>
<dbReference type="PANTHER" id="PTHR30086:SF20">
    <property type="entry name" value="ARGININE EXPORTER PROTEIN ARGO-RELATED"/>
    <property type="match status" value="1"/>
</dbReference>
<accession>A0A097IIL8</accession>
<comment type="subcellular location">
    <subcellularLocation>
        <location evidence="1">Cell membrane</location>
        <topology evidence="1">Multi-pass membrane protein</topology>
    </subcellularLocation>
</comment>
<feature type="transmembrane region" description="Helical" evidence="6">
    <location>
        <begin position="69"/>
        <end position="87"/>
    </location>
</feature>
<dbReference type="AlphaFoldDB" id="A0A097IIL8"/>
<evidence type="ECO:0000256" key="4">
    <source>
        <dbReference type="ARBA" id="ARBA00022989"/>
    </source>
</evidence>
<dbReference type="EMBL" id="CP006764">
    <property type="protein sequence ID" value="AIT61968.1"/>
    <property type="molecule type" value="Genomic_DNA"/>
</dbReference>
<dbReference type="STRING" id="558173.CDOO_12400"/>
<dbReference type="KEGG" id="cdo:CDOO_12400"/>
<feature type="transmembrane region" description="Helical" evidence="6">
    <location>
        <begin position="146"/>
        <end position="169"/>
    </location>
</feature>
<reference evidence="7 8" key="1">
    <citation type="submission" date="2013-09" db="EMBL/GenBank/DDBJ databases">
        <title>Complete genome sequence of Corynebacterium doosanense CAU 212(T) (=DSM 45436(T)), isolated from activated sludge.</title>
        <authorList>
            <person name="Schaffert L."/>
            <person name="Albersmeier A."/>
            <person name="Kalinowski J."/>
            <person name="Ruckert C."/>
        </authorList>
    </citation>
    <scope>NUCLEOTIDE SEQUENCE [LARGE SCALE GENOMIC DNA]</scope>
    <source>
        <strain evidence="7 8">CAU 212</strain>
    </source>
</reference>
<dbReference type="eggNOG" id="COG1280">
    <property type="taxonomic scope" value="Bacteria"/>
</dbReference>
<feature type="transmembrane region" description="Helical" evidence="6">
    <location>
        <begin position="37"/>
        <end position="63"/>
    </location>
</feature>
<evidence type="ECO:0000256" key="5">
    <source>
        <dbReference type="ARBA" id="ARBA00023136"/>
    </source>
</evidence>
<gene>
    <name evidence="7" type="ORF">CDOO_12400</name>
</gene>
<dbReference type="Proteomes" id="UP000029914">
    <property type="component" value="Chromosome"/>
</dbReference>
<name>A0A097IIL8_9CORY</name>
<evidence type="ECO:0000256" key="3">
    <source>
        <dbReference type="ARBA" id="ARBA00022692"/>
    </source>
</evidence>
<dbReference type="Pfam" id="PF01810">
    <property type="entry name" value="LysE"/>
    <property type="match status" value="1"/>
</dbReference>
<dbReference type="GO" id="GO:0005886">
    <property type="term" value="C:plasma membrane"/>
    <property type="evidence" value="ECO:0007669"/>
    <property type="project" value="UniProtKB-SubCell"/>
</dbReference>
<protein>
    <submittedName>
        <fullName evidence="7">Threonine transporter</fullName>
    </submittedName>
</protein>
<keyword evidence="8" id="KW-1185">Reference proteome</keyword>
<evidence type="ECO:0000313" key="8">
    <source>
        <dbReference type="Proteomes" id="UP000029914"/>
    </source>
</evidence>